<proteinExistence type="predicted"/>
<dbReference type="EMBL" id="CP034170">
    <property type="protein sequence ID" value="AZI56981.1"/>
    <property type="molecule type" value="Genomic_DNA"/>
</dbReference>
<evidence type="ECO:0000313" key="2">
    <source>
        <dbReference type="EMBL" id="AZI56981.1"/>
    </source>
</evidence>
<name>A0A3G8ZT71_9ACTN</name>
<reference evidence="2 3" key="1">
    <citation type="submission" date="2018-11" db="EMBL/GenBank/DDBJ databases">
        <authorList>
            <person name="Da X."/>
        </authorList>
    </citation>
    <scope>NUCLEOTIDE SEQUENCE [LARGE SCALE GENOMIC DNA]</scope>
    <source>
        <strain evidence="2 3">S14-144</strain>
    </source>
</reference>
<accession>A0A3G8ZT71</accession>
<evidence type="ECO:0000256" key="1">
    <source>
        <dbReference type="SAM" id="MobiDB-lite"/>
    </source>
</evidence>
<feature type="region of interest" description="Disordered" evidence="1">
    <location>
        <begin position="66"/>
        <end position="85"/>
    </location>
</feature>
<organism evidence="2 3">
    <name type="scientific">Nakamurella antarctica</name>
    <dbReference type="NCBI Taxonomy" id="1902245"/>
    <lineage>
        <taxon>Bacteria</taxon>
        <taxon>Bacillati</taxon>
        <taxon>Actinomycetota</taxon>
        <taxon>Actinomycetes</taxon>
        <taxon>Nakamurellales</taxon>
        <taxon>Nakamurellaceae</taxon>
        <taxon>Nakamurella</taxon>
    </lineage>
</organism>
<evidence type="ECO:0000313" key="3">
    <source>
        <dbReference type="Proteomes" id="UP000268084"/>
    </source>
</evidence>
<dbReference type="Proteomes" id="UP000268084">
    <property type="component" value="Chromosome"/>
</dbReference>
<gene>
    <name evidence="2" type="ORF">EH165_01165</name>
</gene>
<keyword evidence="3" id="KW-1185">Reference proteome</keyword>
<dbReference type="AlphaFoldDB" id="A0A3G8ZT71"/>
<protein>
    <submittedName>
        <fullName evidence="2">Uncharacterized protein</fullName>
    </submittedName>
</protein>
<reference evidence="2 3" key="2">
    <citation type="submission" date="2018-12" db="EMBL/GenBank/DDBJ databases">
        <title>Nakamurella antarcticus sp. nov., isolated from Antarctica South Shetland Islands soil.</title>
        <authorList>
            <person name="Peng F."/>
        </authorList>
    </citation>
    <scope>NUCLEOTIDE SEQUENCE [LARGE SCALE GENOMIC DNA]</scope>
    <source>
        <strain evidence="2 3">S14-144</strain>
    </source>
</reference>
<dbReference type="KEGG" id="nak:EH165_01165"/>
<feature type="compositionally biased region" description="Low complexity" evidence="1">
    <location>
        <begin position="66"/>
        <end position="78"/>
    </location>
</feature>
<sequence>MCWRRGGVGGGLAGSGAMRRGAGIAGSHTTRAAFAGATFSRVGAVGAVGAGAGAGAGAVGAAAVASGGSATAGGSTASIPSKSAP</sequence>